<proteinExistence type="predicted"/>
<feature type="compositionally biased region" description="Basic residues" evidence="1">
    <location>
        <begin position="165"/>
        <end position="175"/>
    </location>
</feature>
<dbReference type="eggNOG" id="ENOG50331GF">
    <property type="taxonomic scope" value="Bacteria"/>
</dbReference>
<dbReference type="EMBL" id="JRTT01000137">
    <property type="protein sequence ID" value="KHD72608.1"/>
    <property type="molecule type" value="Genomic_DNA"/>
</dbReference>
<comment type="caution">
    <text evidence="2">The sequence shown here is derived from an EMBL/GenBank/DDBJ whole genome shotgun (WGS) entry which is preliminary data.</text>
</comment>
<dbReference type="Proteomes" id="UP000054537">
    <property type="component" value="Unassembled WGS sequence"/>
</dbReference>
<evidence type="ECO:0000256" key="1">
    <source>
        <dbReference type="SAM" id="MobiDB-lite"/>
    </source>
</evidence>
<evidence type="ECO:0000313" key="2">
    <source>
        <dbReference type="EMBL" id="KHD72608.1"/>
    </source>
</evidence>
<sequence>MKSWAWEDGRVSAGVLEEAIKKAAIAWISVGDGPAYALWCMPAEASLVVVSGPGEQFAPGLAEADRATVRLRGDHGGLIVQTDATVTRLTPGTDEWTEIAPQLAGKRLNAAGSADEVAARWAADGCALVRLTPAADTAVGAAGLPAESQAAPTRDTPARVETRRPFRLHRVRKPR</sequence>
<reference evidence="2 3" key="1">
    <citation type="submission" date="2014-10" db="EMBL/GenBank/DDBJ databases">
        <title>Draft genome sequence of Actinoplanes utahensis NRRL 12052.</title>
        <authorList>
            <person name="Velasco-Bucheli B."/>
            <person name="del Cerro C."/>
            <person name="Hormigo D."/>
            <person name="Garcia J.L."/>
            <person name="Acebal C."/>
            <person name="Arroyo M."/>
            <person name="de la Mata I."/>
        </authorList>
    </citation>
    <scope>NUCLEOTIDE SEQUENCE [LARGE SCALE GENOMIC DNA]</scope>
    <source>
        <strain evidence="2 3">NRRL 12052</strain>
    </source>
</reference>
<evidence type="ECO:0008006" key="4">
    <source>
        <dbReference type="Google" id="ProtNLM"/>
    </source>
</evidence>
<name>A0A0A6UC00_ACTUT</name>
<protein>
    <recommendedName>
        <fullName evidence="4">Pyridoxamine 5'-phosphate oxidase putative domain-containing protein</fullName>
    </recommendedName>
</protein>
<feature type="region of interest" description="Disordered" evidence="1">
    <location>
        <begin position="143"/>
        <end position="175"/>
    </location>
</feature>
<keyword evidence="3" id="KW-1185">Reference proteome</keyword>
<gene>
    <name evidence="2" type="ORF">MB27_39950</name>
</gene>
<dbReference type="STRING" id="1869.MB27_39950"/>
<evidence type="ECO:0000313" key="3">
    <source>
        <dbReference type="Proteomes" id="UP000054537"/>
    </source>
</evidence>
<accession>A0A0A6UC00</accession>
<organism evidence="2 3">
    <name type="scientific">Actinoplanes utahensis</name>
    <dbReference type="NCBI Taxonomy" id="1869"/>
    <lineage>
        <taxon>Bacteria</taxon>
        <taxon>Bacillati</taxon>
        <taxon>Actinomycetota</taxon>
        <taxon>Actinomycetes</taxon>
        <taxon>Micromonosporales</taxon>
        <taxon>Micromonosporaceae</taxon>
        <taxon>Actinoplanes</taxon>
    </lineage>
</organism>
<dbReference type="AlphaFoldDB" id="A0A0A6UC00"/>